<evidence type="ECO:0000256" key="10">
    <source>
        <dbReference type="ARBA" id="ARBA00022827"/>
    </source>
</evidence>
<comment type="catalytic activity">
    <reaction evidence="13">
        <text>FMN + ATP + H(+) = FAD + diphosphate</text>
        <dbReference type="Rhea" id="RHEA:17237"/>
        <dbReference type="ChEBI" id="CHEBI:15378"/>
        <dbReference type="ChEBI" id="CHEBI:30616"/>
        <dbReference type="ChEBI" id="CHEBI:33019"/>
        <dbReference type="ChEBI" id="CHEBI:57692"/>
        <dbReference type="ChEBI" id="CHEBI:58210"/>
        <dbReference type="EC" id="2.7.7.2"/>
    </reaction>
</comment>
<dbReference type="UniPathway" id="UPA00277">
    <property type="reaction ID" value="UER00407"/>
</dbReference>
<dbReference type="NCBIfam" id="TIGR00431">
    <property type="entry name" value="TruB"/>
    <property type="match status" value="1"/>
</dbReference>
<gene>
    <name evidence="14" type="primary">truB</name>
    <name evidence="17" type="ORF">HNP77_001981</name>
</gene>
<comment type="function">
    <text evidence="14">Responsible for synthesis of pseudouridine from uracil-55 in the psi GC loop of transfer RNAs.</text>
</comment>
<comment type="caution">
    <text evidence="17">The sequence shown here is derived from an EMBL/GenBank/DDBJ whole genome shotgun (WGS) entry which is preliminary data.</text>
</comment>
<dbReference type="GO" id="GO:0005524">
    <property type="term" value="F:ATP binding"/>
    <property type="evidence" value="ECO:0007669"/>
    <property type="project" value="UniProtKB-KW"/>
</dbReference>
<dbReference type="PANTHER" id="PTHR13767:SF2">
    <property type="entry name" value="PSEUDOURIDYLATE SYNTHASE TRUB1"/>
    <property type="match status" value="1"/>
</dbReference>
<evidence type="ECO:0000256" key="2">
    <source>
        <dbReference type="ARBA" id="ARBA00004726"/>
    </source>
</evidence>
<evidence type="ECO:0000256" key="13">
    <source>
        <dbReference type="ARBA" id="ARBA00049494"/>
    </source>
</evidence>
<dbReference type="InterPro" id="IPR015864">
    <property type="entry name" value="FAD_synthase"/>
</dbReference>
<comment type="catalytic activity">
    <reaction evidence="1 14">
        <text>uridine(55) in tRNA = pseudouridine(55) in tRNA</text>
        <dbReference type="Rhea" id="RHEA:42532"/>
        <dbReference type="Rhea" id="RHEA-COMP:10101"/>
        <dbReference type="Rhea" id="RHEA-COMP:10102"/>
        <dbReference type="ChEBI" id="CHEBI:65314"/>
        <dbReference type="ChEBI" id="CHEBI:65315"/>
        <dbReference type="EC" id="5.4.99.25"/>
    </reaction>
</comment>
<dbReference type="InterPro" id="IPR002501">
    <property type="entry name" value="PsdUridine_synth_N"/>
</dbReference>
<keyword evidence="6" id="KW-0808">Transferase</keyword>
<dbReference type="AlphaFoldDB" id="A0A840SA76"/>
<evidence type="ECO:0000256" key="8">
    <source>
        <dbReference type="ARBA" id="ARBA00022695"/>
    </source>
</evidence>
<dbReference type="Proteomes" id="UP000578697">
    <property type="component" value="Unassembled WGS sequence"/>
</dbReference>
<dbReference type="SUPFAM" id="SSF55120">
    <property type="entry name" value="Pseudouridine synthase"/>
    <property type="match status" value="1"/>
</dbReference>
<comment type="pathway">
    <text evidence="2">Cofactor biosynthesis; FAD biosynthesis; FAD from FMN: step 1/1.</text>
</comment>
<evidence type="ECO:0000259" key="15">
    <source>
        <dbReference type="Pfam" id="PF01509"/>
    </source>
</evidence>
<keyword evidence="8" id="KW-0548">Nucleotidyltransferase</keyword>
<accession>A0A840SA76</accession>
<keyword evidence="9" id="KW-0547">Nucleotide-binding</keyword>
<dbReference type="Gene3D" id="3.30.2350.10">
    <property type="entry name" value="Pseudouridine synthase"/>
    <property type="match status" value="1"/>
</dbReference>
<evidence type="ECO:0000256" key="7">
    <source>
        <dbReference type="ARBA" id="ARBA00022694"/>
    </source>
</evidence>
<dbReference type="GO" id="GO:0031119">
    <property type="term" value="P:tRNA pseudouridine synthesis"/>
    <property type="evidence" value="ECO:0007669"/>
    <property type="project" value="UniProtKB-UniRule"/>
</dbReference>
<evidence type="ECO:0000256" key="4">
    <source>
        <dbReference type="ARBA" id="ARBA00022630"/>
    </source>
</evidence>
<evidence type="ECO:0000259" key="16">
    <source>
        <dbReference type="Pfam" id="PF06574"/>
    </source>
</evidence>
<dbReference type="GO" id="GO:0003919">
    <property type="term" value="F:FMN adenylyltransferase activity"/>
    <property type="evidence" value="ECO:0007669"/>
    <property type="project" value="UniProtKB-EC"/>
</dbReference>
<dbReference type="InterPro" id="IPR014780">
    <property type="entry name" value="tRNA_psdUridine_synth_TruB"/>
</dbReference>
<protein>
    <recommendedName>
        <fullName evidence="14">tRNA pseudouridine synthase B</fullName>
        <ecNumber evidence="14">5.4.99.25</ecNumber>
    </recommendedName>
    <alternativeName>
        <fullName evidence="14">tRNA pseudouridine(55) synthase</fullName>
        <shortName evidence="14">Psi55 synthase</shortName>
    </alternativeName>
    <alternativeName>
        <fullName evidence="14">tRNA pseudouridylate synthase</fullName>
    </alternativeName>
    <alternativeName>
        <fullName evidence="14">tRNA-uridine isomerase</fullName>
    </alternativeName>
</protein>
<name>A0A840SA76_9SPIR</name>
<keyword evidence="4" id="KW-0285">Flavoprotein</keyword>
<feature type="domain" description="FAD synthetase" evidence="16">
    <location>
        <begin position="368"/>
        <end position="519"/>
    </location>
</feature>
<dbReference type="GO" id="GO:0160148">
    <property type="term" value="F:tRNA pseudouridine(55) synthase activity"/>
    <property type="evidence" value="ECO:0007669"/>
    <property type="project" value="UniProtKB-EC"/>
</dbReference>
<dbReference type="EC" id="5.4.99.25" evidence="14"/>
<dbReference type="GO" id="GO:0003723">
    <property type="term" value="F:RNA binding"/>
    <property type="evidence" value="ECO:0007669"/>
    <property type="project" value="InterPro"/>
</dbReference>
<sequence length="628" mass="69190">MKKNKRTSVKDGILLYAKTPGITSFSSLWDIKHALDTDKIGHTGTLDSFAEGLLVVLSGHLTHLVPHITGFTKTYQAVVCFGKETDTLDPTGTVMKTAPSLTREALENVLPSFTGVQLQVPPVYSALHSGGKRASDVVRSGGEVKLDSRQVFIYKNELLDFREAGDDGLSYALLEITCSKGTYIRALARDIAAAAGSCAFLCALRRTQVGPFYLKDAACYSGFCDFTIDYGIENARRCSEIKNEKRITPDSVFTDIRSRFLDFTPETASLCGFEVSELKKDAEKSYLNGRPLSGSMFRRITTGVSEPPCTLKDKEIAVFYSDGMFAGMVRLNPDHRLFYGFVVPRQKKKLKVFTWNDIVKGEFPLSWRQKGTALTVGNFDGMHSGHRTLIEMVKDSSIPVKGIVTFTNPGELVKNKTGVYEGDVMTLSQKLRFCSESGLDFAVIIDFSDDFSRISGEDFVSTLVSLVGMKYMAEGIDFRCGFRGQADSAVIKALSEKYGFEFRSVEKVCLEGQSISSSRIRSAVRKGDFASVQKMLSGCFVLDLSETEFTPSKTVSSDPMMEWFSAAVVSGQVLPENGTYEVAAVLGENILHTMLSVSENTVEVLLPTENTAKRLTEVKFVYKPNVTL</sequence>
<feature type="domain" description="Pseudouridine synthase II N-terminal" evidence="15">
    <location>
        <begin position="32"/>
        <end position="184"/>
    </location>
</feature>
<dbReference type="SUPFAM" id="SSF52374">
    <property type="entry name" value="Nucleotidylyl transferase"/>
    <property type="match status" value="1"/>
</dbReference>
<evidence type="ECO:0000256" key="3">
    <source>
        <dbReference type="ARBA" id="ARBA00005642"/>
    </source>
</evidence>
<evidence type="ECO:0000256" key="11">
    <source>
        <dbReference type="ARBA" id="ARBA00022840"/>
    </source>
</evidence>
<reference evidence="17 18" key="1">
    <citation type="submission" date="2020-08" db="EMBL/GenBank/DDBJ databases">
        <title>Genomic Encyclopedia of Type Strains, Phase IV (KMG-IV): sequencing the most valuable type-strain genomes for metagenomic binning, comparative biology and taxonomic classification.</title>
        <authorList>
            <person name="Goeker M."/>
        </authorList>
    </citation>
    <scope>NUCLEOTIDE SEQUENCE [LARGE SCALE GENOMIC DNA]</scope>
    <source>
        <strain evidence="17 18">DSM 103679</strain>
    </source>
</reference>
<dbReference type="Pfam" id="PF06574">
    <property type="entry name" value="FAD_syn"/>
    <property type="match status" value="1"/>
</dbReference>
<proteinExistence type="inferred from homology"/>
<dbReference type="RefSeq" id="WP_184653023.1">
    <property type="nucleotide sequence ID" value="NZ_JACHFR010000003.1"/>
</dbReference>
<organism evidence="17 18">
    <name type="scientific">Treponema rectale</name>
    <dbReference type="NCBI Taxonomy" id="744512"/>
    <lineage>
        <taxon>Bacteria</taxon>
        <taxon>Pseudomonadati</taxon>
        <taxon>Spirochaetota</taxon>
        <taxon>Spirochaetia</taxon>
        <taxon>Spirochaetales</taxon>
        <taxon>Treponemataceae</taxon>
        <taxon>Treponema</taxon>
    </lineage>
</organism>
<keyword evidence="10" id="KW-0274">FAD</keyword>
<evidence type="ECO:0000256" key="9">
    <source>
        <dbReference type="ARBA" id="ARBA00022741"/>
    </source>
</evidence>
<dbReference type="HAMAP" id="MF_01080">
    <property type="entry name" value="TruB_bact"/>
    <property type="match status" value="1"/>
</dbReference>
<evidence type="ECO:0000256" key="12">
    <source>
        <dbReference type="ARBA" id="ARBA00023235"/>
    </source>
</evidence>
<dbReference type="EMBL" id="JACHFR010000003">
    <property type="protein sequence ID" value="MBB5219599.1"/>
    <property type="molecule type" value="Genomic_DNA"/>
</dbReference>
<dbReference type="GO" id="GO:0006747">
    <property type="term" value="P:FAD biosynthetic process"/>
    <property type="evidence" value="ECO:0007669"/>
    <property type="project" value="UniProtKB-UniPathway"/>
</dbReference>
<comment type="similarity">
    <text evidence="3 14">Belongs to the pseudouridine synthase TruB family. Type 1 subfamily.</text>
</comment>
<dbReference type="InterPro" id="IPR014729">
    <property type="entry name" value="Rossmann-like_a/b/a_fold"/>
</dbReference>
<evidence type="ECO:0000313" key="17">
    <source>
        <dbReference type="EMBL" id="MBB5219599.1"/>
    </source>
</evidence>
<dbReference type="Gene3D" id="3.40.50.620">
    <property type="entry name" value="HUPs"/>
    <property type="match status" value="1"/>
</dbReference>
<evidence type="ECO:0000256" key="6">
    <source>
        <dbReference type="ARBA" id="ARBA00022679"/>
    </source>
</evidence>
<evidence type="ECO:0000256" key="14">
    <source>
        <dbReference type="HAMAP-Rule" id="MF_01080"/>
    </source>
</evidence>
<dbReference type="GO" id="GO:1990481">
    <property type="term" value="P:mRNA pseudouridine synthesis"/>
    <property type="evidence" value="ECO:0007669"/>
    <property type="project" value="TreeGrafter"/>
</dbReference>
<evidence type="ECO:0000256" key="5">
    <source>
        <dbReference type="ARBA" id="ARBA00022643"/>
    </source>
</evidence>
<evidence type="ECO:0000313" key="18">
    <source>
        <dbReference type="Proteomes" id="UP000578697"/>
    </source>
</evidence>
<feature type="active site" description="Nucleophile" evidence="14">
    <location>
        <position position="47"/>
    </location>
</feature>
<keyword evidence="7 14" id="KW-0819">tRNA processing</keyword>
<dbReference type="InterPro" id="IPR020103">
    <property type="entry name" value="PsdUridine_synth_cat_dom_sf"/>
</dbReference>
<keyword evidence="5" id="KW-0288">FMN</keyword>
<dbReference type="PANTHER" id="PTHR13767">
    <property type="entry name" value="TRNA-PSEUDOURIDINE SYNTHASE"/>
    <property type="match status" value="1"/>
</dbReference>
<keyword evidence="12 14" id="KW-0413">Isomerase</keyword>
<keyword evidence="11" id="KW-0067">ATP-binding</keyword>
<dbReference type="GO" id="GO:0009231">
    <property type="term" value="P:riboflavin biosynthetic process"/>
    <property type="evidence" value="ECO:0007669"/>
    <property type="project" value="InterPro"/>
</dbReference>
<dbReference type="Pfam" id="PF01509">
    <property type="entry name" value="TruB_N"/>
    <property type="match status" value="1"/>
</dbReference>
<evidence type="ECO:0000256" key="1">
    <source>
        <dbReference type="ARBA" id="ARBA00000385"/>
    </source>
</evidence>
<keyword evidence="18" id="KW-1185">Reference proteome</keyword>